<comment type="caution">
    <text evidence="1">The sequence shown here is derived from an EMBL/GenBank/DDBJ whole genome shotgun (WGS) entry which is preliminary data.</text>
</comment>
<accession>A0A151A6A8</accession>
<proteinExistence type="predicted"/>
<evidence type="ECO:0000313" key="2">
    <source>
        <dbReference type="Proteomes" id="UP000075418"/>
    </source>
</evidence>
<name>A0A151A6A8_9STAP</name>
<gene>
    <name evidence="1" type="ORF">A0131_08900</name>
</gene>
<dbReference type="RefSeq" id="WP_061855048.1">
    <property type="nucleotide sequence ID" value="NZ_LUGM01000002.1"/>
</dbReference>
<dbReference type="Proteomes" id="UP000075418">
    <property type="component" value="Unassembled WGS sequence"/>
</dbReference>
<protein>
    <submittedName>
        <fullName evidence="1">Uncharacterized protein</fullName>
    </submittedName>
</protein>
<dbReference type="AlphaFoldDB" id="A0A151A6A8"/>
<sequence>MEYIIKDKQKNNYYVSFSGDLEQFGDYLRHESCNGEFIKCKNEDDRKVLVRASEIVRATQFTNEESEMFKANQMMREAKEIMNKWN</sequence>
<evidence type="ECO:0000313" key="1">
    <source>
        <dbReference type="EMBL" id="KYH14892.1"/>
    </source>
</evidence>
<reference evidence="1 2" key="1">
    <citation type="submission" date="2016-02" db="EMBL/GenBank/DDBJ databases">
        <title>Draft genome sequence of hydrocarbon degrading Staphylococcus saprophyticus Strain CNV2, isolated from crude-oil contaminated soil from Noonmati Oil Refinery, Guwahati, Assam, India.</title>
        <authorList>
            <person name="Mukherjee A."/>
            <person name="Chettri B."/>
            <person name="Langpoklakpam J."/>
            <person name="Singh A.K."/>
            <person name="Chattopadhyay D.J."/>
        </authorList>
    </citation>
    <scope>NUCLEOTIDE SEQUENCE [LARGE SCALE GENOMIC DNA]</scope>
    <source>
        <strain evidence="1 2">CNV2</strain>
    </source>
</reference>
<dbReference type="EMBL" id="LUGM01000002">
    <property type="protein sequence ID" value="KYH14892.1"/>
    <property type="molecule type" value="Genomic_DNA"/>
</dbReference>
<organism evidence="1 2">
    <name type="scientific">Staphylococcus kloosii</name>
    <dbReference type="NCBI Taxonomy" id="29384"/>
    <lineage>
        <taxon>Bacteria</taxon>
        <taxon>Bacillati</taxon>
        <taxon>Bacillota</taxon>
        <taxon>Bacilli</taxon>
        <taxon>Bacillales</taxon>
        <taxon>Staphylococcaceae</taxon>
        <taxon>Staphylococcus</taxon>
    </lineage>
</organism>